<comment type="caution">
    <text evidence="1">The sequence shown here is derived from an EMBL/GenBank/DDBJ whole genome shotgun (WGS) entry which is preliminary data.</text>
</comment>
<reference evidence="1 2" key="1">
    <citation type="submission" date="2020-06" db="EMBL/GenBank/DDBJ databases">
        <title>Taxonomy, biology and ecology of Rhodococcus bacteria occurring in California pistachio and other woody hosts as revealed by genome sequence analyses.</title>
        <authorList>
            <person name="Gai Y."/>
            <person name="Riely B."/>
        </authorList>
    </citation>
    <scope>NUCLEOTIDE SEQUENCE [LARGE SCALE GENOMIC DNA]</scope>
    <source>
        <strain evidence="1 2">BP-281</strain>
    </source>
</reference>
<dbReference type="Proteomes" id="UP000825228">
    <property type="component" value="Unassembled WGS sequence"/>
</dbReference>
<dbReference type="SUPFAM" id="SSF56399">
    <property type="entry name" value="ADP-ribosylation"/>
    <property type="match status" value="1"/>
</dbReference>
<evidence type="ECO:0000313" key="2">
    <source>
        <dbReference type="Proteomes" id="UP000825228"/>
    </source>
</evidence>
<keyword evidence="2" id="KW-1185">Reference proteome</keyword>
<dbReference type="EMBL" id="JABUBU010000002">
    <property type="protein sequence ID" value="MBY6366336.1"/>
    <property type="molecule type" value="Genomic_DNA"/>
</dbReference>
<dbReference type="PANTHER" id="PTHR34129">
    <property type="entry name" value="BLR1139 PROTEIN"/>
    <property type="match status" value="1"/>
</dbReference>
<name>A0ABS7P569_9NOCA</name>
<gene>
    <name evidence="1" type="ORF">HQ603_06170</name>
</gene>
<sequence length="112" mass="12091">MTELLHLCTQDEWAGYRAAGEIAPPSLATDGFVHLSTAEQVHLPANRLFRGRTDLLVLRVDAAALPGEVRWEPGVPGDPESMRFPHHYGPIPVGAVRRVDARPPGDDGSFGG</sequence>
<dbReference type="InterPro" id="IPR009297">
    <property type="entry name" value="DUF952"/>
</dbReference>
<dbReference type="Gene3D" id="3.20.170.20">
    <property type="entry name" value="Protein of unknown function DUF952"/>
    <property type="match status" value="1"/>
</dbReference>
<evidence type="ECO:0000313" key="1">
    <source>
        <dbReference type="EMBL" id="MBY6366336.1"/>
    </source>
</evidence>
<dbReference type="RefSeq" id="WP_222683647.1">
    <property type="nucleotide sequence ID" value="NZ_JABUBT010000003.1"/>
</dbReference>
<organism evidence="1 2">
    <name type="scientific">Rhodococcoides corynebacterioides</name>
    <dbReference type="NCBI Taxonomy" id="53972"/>
    <lineage>
        <taxon>Bacteria</taxon>
        <taxon>Bacillati</taxon>
        <taxon>Actinomycetota</taxon>
        <taxon>Actinomycetes</taxon>
        <taxon>Mycobacteriales</taxon>
        <taxon>Nocardiaceae</taxon>
        <taxon>Rhodococcoides</taxon>
    </lineage>
</organism>
<accession>A0ABS7P569</accession>
<protein>
    <submittedName>
        <fullName evidence="1">DUF952 domain-containing protein</fullName>
    </submittedName>
</protein>
<dbReference type="PANTHER" id="PTHR34129:SF1">
    <property type="entry name" value="DUF952 DOMAIN-CONTAINING PROTEIN"/>
    <property type="match status" value="1"/>
</dbReference>
<proteinExistence type="predicted"/>
<dbReference type="Pfam" id="PF06108">
    <property type="entry name" value="DUF952"/>
    <property type="match status" value="1"/>
</dbReference>